<protein>
    <submittedName>
        <fullName evidence="1">Uncharacterized protein</fullName>
    </submittedName>
</protein>
<accession>A0ABN1MX33</accession>
<proteinExistence type="predicted"/>
<reference evidence="1 2" key="1">
    <citation type="journal article" date="2019" name="Int. J. Syst. Evol. Microbiol.">
        <title>The Global Catalogue of Microorganisms (GCM) 10K type strain sequencing project: providing services to taxonomists for standard genome sequencing and annotation.</title>
        <authorList>
            <consortium name="The Broad Institute Genomics Platform"/>
            <consortium name="The Broad Institute Genome Sequencing Center for Infectious Disease"/>
            <person name="Wu L."/>
            <person name="Ma J."/>
        </authorList>
    </citation>
    <scope>NUCLEOTIDE SEQUENCE [LARGE SCALE GENOMIC DNA]</scope>
    <source>
        <strain evidence="1 2">JCM 16112</strain>
    </source>
</reference>
<evidence type="ECO:0000313" key="1">
    <source>
        <dbReference type="EMBL" id="GAA0878002.1"/>
    </source>
</evidence>
<sequence>MKEKFIRFGISDGHGRRAATWKIWTPRSKSDIYLSCRELGIFKVSLHQSGSWHFGFISNSLDEYFDEEAPFLKSRHIKIWPRPKPFAAGTTLAFRIITPHTSVKTLIEPGTKNIKWISNCSPALATEIDIIITSYELDENSWPGKTQMGTRLIGSYKLSSSEFIWVVSWEVPVPDLSSLSRGKSTLCKGKSVADLKSTDLRAIVYGDSDDGSKFFIDCTVEVN</sequence>
<dbReference type="RefSeq" id="WP_343849029.1">
    <property type="nucleotide sequence ID" value="NZ_BAAAFI010000002.1"/>
</dbReference>
<keyword evidence="2" id="KW-1185">Reference proteome</keyword>
<name>A0ABN1MX33_9BACT</name>
<evidence type="ECO:0000313" key="2">
    <source>
        <dbReference type="Proteomes" id="UP001500469"/>
    </source>
</evidence>
<gene>
    <name evidence="1" type="ORF">GCM10009119_09700</name>
</gene>
<dbReference type="EMBL" id="BAAAFI010000002">
    <property type="protein sequence ID" value="GAA0878002.1"/>
    <property type="molecule type" value="Genomic_DNA"/>
</dbReference>
<dbReference type="Proteomes" id="UP001500469">
    <property type="component" value="Unassembled WGS sequence"/>
</dbReference>
<organism evidence="1 2">
    <name type="scientific">Algoriphagus jejuensis</name>
    <dbReference type="NCBI Taxonomy" id="419934"/>
    <lineage>
        <taxon>Bacteria</taxon>
        <taxon>Pseudomonadati</taxon>
        <taxon>Bacteroidota</taxon>
        <taxon>Cytophagia</taxon>
        <taxon>Cytophagales</taxon>
        <taxon>Cyclobacteriaceae</taxon>
        <taxon>Algoriphagus</taxon>
    </lineage>
</organism>
<comment type="caution">
    <text evidence="1">The sequence shown here is derived from an EMBL/GenBank/DDBJ whole genome shotgun (WGS) entry which is preliminary data.</text>
</comment>